<dbReference type="RefSeq" id="WP_011507859.1">
    <property type="nucleotide sequence ID" value="NC_007963.1"/>
</dbReference>
<gene>
    <name evidence="2" type="ordered locus">Csal_2566</name>
</gene>
<feature type="signal peptide" evidence="1">
    <location>
        <begin position="1"/>
        <end position="22"/>
    </location>
</feature>
<organism evidence="2 3">
    <name type="scientific">Chromohalobacter israelensis (strain ATCC BAA-138 / DSM 3043 / CIP 106854 / NCIMB 13768 / 1H11)</name>
    <name type="common">Chromohalobacter salexigens</name>
    <dbReference type="NCBI Taxonomy" id="290398"/>
    <lineage>
        <taxon>Bacteria</taxon>
        <taxon>Pseudomonadati</taxon>
        <taxon>Pseudomonadota</taxon>
        <taxon>Gammaproteobacteria</taxon>
        <taxon>Oceanospirillales</taxon>
        <taxon>Halomonadaceae</taxon>
        <taxon>Chromohalobacter</taxon>
    </lineage>
</organism>
<proteinExistence type="predicted"/>
<dbReference type="eggNOG" id="ENOG5032U4H">
    <property type="taxonomic scope" value="Bacteria"/>
</dbReference>
<dbReference type="Proteomes" id="UP000000239">
    <property type="component" value="Chromosome"/>
</dbReference>
<sequence>MTLKKTAAAICAAGMVSLSGCASIVGDTDQQITINSTPSKADVVISDEHSQEVFQGTTPTTVTLKKADGSYFGGKSYTVELSKEGYDSRAISITSAPNGWYIGGNILFGGLIGWLVVDPLTGAMYTLSPDDIDAGLGESVASHDGGKTLNLVLTEDVPQELRKDMRLLGQL</sequence>
<keyword evidence="3" id="KW-1185">Reference proteome</keyword>
<dbReference type="HOGENOM" id="CLU_124448_0_0_6"/>
<dbReference type="STRING" id="290398.Csal_2566"/>
<dbReference type="KEGG" id="csa:Csal_2566"/>
<dbReference type="PROSITE" id="PS51257">
    <property type="entry name" value="PROKAR_LIPOPROTEIN"/>
    <property type="match status" value="1"/>
</dbReference>
<evidence type="ECO:0000313" key="2">
    <source>
        <dbReference type="EMBL" id="ABE59913.1"/>
    </source>
</evidence>
<evidence type="ECO:0000313" key="3">
    <source>
        <dbReference type="Proteomes" id="UP000000239"/>
    </source>
</evidence>
<dbReference type="EMBL" id="CP000285">
    <property type="protein sequence ID" value="ABE59913.1"/>
    <property type="molecule type" value="Genomic_DNA"/>
</dbReference>
<dbReference type="OrthoDB" id="194242at2"/>
<evidence type="ECO:0008006" key="4">
    <source>
        <dbReference type="Google" id="ProtNLM"/>
    </source>
</evidence>
<evidence type="ECO:0000256" key="1">
    <source>
        <dbReference type="SAM" id="SignalP"/>
    </source>
</evidence>
<dbReference type="GeneID" id="95335270"/>
<keyword evidence="1" id="KW-0732">Signal</keyword>
<dbReference type="AlphaFoldDB" id="Q1QUE5"/>
<protein>
    <recommendedName>
        <fullName evidence="4">PEGA domain-containing protein</fullName>
    </recommendedName>
</protein>
<name>Q1QUE5_CHRI1</name>
<accession>Q1QUE5</accession>
<reference evidence="2 3" key="1">
    <citation type="journal article" date="2011" name="Stand. Genomic Sci.">
        <title>Complete genome sequence of the halophilic and highly halotolerant Chromohalobacter salexigens type strain (1H11(T)).</title>
        <authorList>
            <person name="Copeland A."/>
            <person name="O'Connor K."/>
            <person name="Lucas S."/>
            <person name="Lapidus A."/>
            <person name="Berry K.W."/>
            <person name="Detter J.C."/>
            <person name="Del Rio T.G."/>
            <person name="Hammon N."/>
            <person name="Dalin E."/>
            <person name="Tice H."/>
            <person name="Pitluck S."/>
            <person name="Bruce D."/>
            <person name="Goodwin L."/>
            <person name="Han C."/>
            <person name="Tapia R."/>
            <person name="Saunders E."/>
            <person name="Schmutz J."/>
            <person name="Brettin T."/>
            <person name="Larimer F."/>
            <person name="Land M."/>
            <person name="Hauser L."/>
            <person name="Vargas C."/>
            <person name="Nieto J.J."/>
            <person name="Kyrpides N.C."/>
            <person name="Ivanova N."/>
            <person name="Goker M."/>
            <person name="Klenk H.P."/>
            <person name="Csonka L.N."/>
            <person name="Woyke T."/>
        </authorList>
    </citation>
    <scope>NUCLEOTIDE SEQUENCE [LARGE SCALE GENOMIC DNA]</scope>
    <source>
        <strain evidence="3">ATCC BAA-138 / DSM 3043 / CIP 106854 / NCIMB 13768 / 1H11</strain>
    </source>
</reference>
<feature type="chain" id="PRO_5004196423" description="PEGA domain-containing protein" evidence="1">
    <location>
        <begin position="23"/>
        <end position="171"/>
    </location>
</feature>